<comment type="caution">
    <text evidence="3">The sequence shown here is derived from an EMBL/GenBank/DDBJ whole genome shotgun (WGS) entry which is preliminary data.</text>
</comment>
<keyword evidence="4" id="KW-1185">Reference proteome</keyword>
<evidence type="ECO:0000259" key="2">
    <source>
        <dbReference type="Pfam" id="PF21762"/>
    </source>
</evidence>
<dbReference type="Proteomes" id="UP000298061">
    <property type="component" value="Unassembled WGS sequence"/>
</dbReference>
<dbReference type="PANTHER" id="PTHR28083">
    <property type="entry name" value="GOOD FOR FULL DBP5 ACTIVITY PROTEIN 2"/>
    <property type="match status" value="1"/>
</dbReference>
<dbReference type="Pfam" id="PF21762">
    <property type="entry name" value="DEDDh_C"/>
    <property type="match status" value="1"/>
</dbReference>
<protein>
    <recommendedName>
        <fullName evidence="2">Gfd2/YDR514C-like C-terminal domain-containing protein</fullName>
    </recommendedName>
</protein>
<gene>
    <name evidence="3" type="ORF">EWM64_g671</name>
</gene>
<dbReference type="GO" id="GO:0005634">
    <property type="term" value="C:nucleus"/>
    <property type="evidence" value="ECO:0007669"/>
    <property type="project" value="TreeGrafter"/>
</dbReference>
<feature type="domain" description="Gfd2/YDR514C-like C-terminal" evidence="2">
    <location>
        <begin position="75"/>
        <end position="273"/>
    </location>
</feature>
<dbReference type="AlphaFoldDB" id="A0A4Z0AAJ0"/>
<evidence type="ECO:0000313" key="3">
    <source>
        <dbReference type="EMBL" id="TFY83357.1"/>
    </source>
</evidence>
<feature type="region of interest" description="Disordered" evidence="1">
    <location>
        <begin position="350"/>
        <end position="384"/>
    </location>
</feature>
<sequence length="396" mass="43784">MIKTRFGETLPMADNFLKVEAFETHQRHLRTVTDYAVYKKLYATLPAVVLAALKVRVRSGEPRAIQELWAARDRTFMAIDFESSERNSSTVLEWGYAAVRCGHLEMIGSWPPVPEDNYRKGHYIVSEWVDKIRNRYSPNFPHQYAFGESQTIPKAKLPQIIQAVLSSLASPDSETTSNSLVLVSHTPSEDLRRMEEMRIKVPHNILVIDTAAFESALFKAGRRGAMIDAKSGQPRQPGSALSLSSLVLSLGFNVDYVFHNAGNDAFANLLALQKLLDPENTQAPSPRPQNAMLRTSRAISMGPLTAPFSPMLTPPLMPMSPMARAYSTSPQFTPNGSGYFNQSASDPHLNRFSRWGPSGQRAVSLPLDEQGRLKPRPSSGASADRLSADMANVIIG</sequence>
<reference evidence="3 4" key="1">
    <citation type="submission" date="2019-02" db="EMBL/GenBank/DDBJ databases">
        <title>Genome sequencing of the rare red list fungi Hericium alpestre (H. flagellum).</title>
        <authorList>
            <person name="Buettner E."/>
            <person name="Kellner H."/>
        </authorList>
    </citation>
    <scope>NUCLEOTIDE SEQUENCE [LARGE SCALE GENOMIC DNA]</scope>
    <source>
        <strain evidence="3 4">DSM 108284</strain>
    </source>
</reference>
<evidence type="ECO:0000313" key="4">
    <source>
        <dbReference type="Proteomes" id="UP000298061"/>
    </source>
</evidence>
<dbReference type="STRING" id="135208.A0A4Z0AAJ0"/>
<dbReference type="InterPro" id="IPR012337">
    <property type="entry name" value="RNaseH-like_sf"/>
</dbReference>
<dbReference type="SUPFAM" id="SSF53098">
    <property type="entry name" value="Ribonuclease H-like"/>
    <property type="match status" value="1"/>
</dbReference>
<dbReference type="InterPro" id="IPR040151">
    <property type="entry name" value="Gfd2/YDR514C-like"/>
</dbReference>
<dbReference type="OrthoDB" id="5953249at2759"/>
<name>A0A4Z0AAJ0_9AGAM</name>
<dbReference type="PANTHER" id="PTHR28083:SF1">
    <property type="entry name" value="GOOD FOR FULL DBP5 ACTIVITY PROTEIN 2"/>
    <property type="match status" value="1"/>
</dbReference>
<dbReference type="InterPro" id="IPR048519">
    <property type="entry name" value="Gfd2/YDR514C-like_C"/>
</dbReference>
<organism evidence="3 4">
    <name type="scientific">Hericium alpestre</name>
    <dbReference type="NCBI Taxonomy" id="135208"/>
    <lineage>
        <taxon>Eukaryota</taxon>
        <taxon>Fungi</taxon>
        <taxon>Dikarya</taxon>
        <taxon>Basidiomycota</taxon>
        <taxon>Agaricomycotina</taxon>
        <taxon>Agaricomycetes</taxon>
        <taxon>Russulales</taxon>
        <taxon>Hericiaceae</taxon>
        <taxon>Hericium</taxon>
    </lineage>
</organism>
<proteinExistence type="predicted"/>
<dbReference type="EMBL" id="SFCI01000035">
    <property type="protein sequence ID" value="TFY83357.1"/>
    <property type="molecule type" value="Genomic_DNA"/>
</dbReference>
<evidence type="ECO:0000256" key="1">
    <source>
        <dbReference type="SAM" id="MobiDB-lite"/>
    </source>
</evidence>
<accession>A0A4Z0AAJ0</accession>